<accession>A0AAD9EVJ3</accession>
<evidence type="ECO:0000313" key="2">
    <source>
        <dbReference type="Proteomes" id="UP001228049"/>
    </source>
</evidence>
<keyword evidence="2" id="KW-1185">Reference proteome</keyword>
<dbReference type="EMBL" id="JASDAP010000026">
    <property type="protein sequence ID" value="KAK1879127.1"/>
    <property type="molecule type" value="Genomic_DNA"/>
</dbReference>
<keyword evidence="1" id="KW-0808">Transferase</keyword>
<dbReference type="Proteomes" id="UP001228049">
    <property type="component" value="Unassembled WGS sequence"/>
</dbReference>
<protein>
    <submittedName>
        <fullName evidence="1">Ribosomal RNA small subunit methyltransferase A</fullName>
    </submittedName>
</protein>
<gene>
    <name evidence="1" type="ORF">KUDE01_027250</name>
</gene>
<dbReference type="AlphaFoldDB" id="A0AAD9EVJ3"/>
<organism evidence="1 2">
    <name type="scientific">Dissostichus eleginoides</name>
    <name type="common">Patagonian toothfish</name>
    <name type="synonym">Dissostichus amissus</name>
    <dbReference type="NCBI Taxonomy" id="100907"/>
    <lineage>
        <taxon>Eukaryota</taxon>
        <taxon>Metazoa</taxon>
        <taxon>Chordata</taxon>
        <taxon>Craniata</taxon>
        <taxon>Vertebrata</taxon>
        <taxon>Euteleostomi</taxon>
        <taxon>Actinopterygii</taxon>
        <taxon>Neopterygii</taxon>
        <taxon>Teleostei</taxon>
        <taxon>Neoteleostei</taxon>
        <taxon>Acanthomorphata</taxon>
        <taxon>Eupercaria</taxon>
        <taxon>Perciformes</taxon>
        <taxon>Notothenioidei</taxon>
        <taxon>Nototheniidae</taxon>
        <taxon>Dissostichus</taxon>
    </lineage>
</organism>
<dbReference type="GO" id="GO:0008168">
    <property type="term" value="F:methyltransferase activity"/>
    <property type="evidence" value="ECO:0007669"/>
    <property type="project" value="UniProtKB-KW"/>
</dbReference>
<sequence>MAITAGLSSVDTHTPSELRAIPLIADAFTPAPPAASAVPLPRRRVSRLPILCAKPSGAGQFLTRHTVEWHHGQILLQKLALNQRFLNLWTKIIPETERAPLDKILKKSKL</sequence>
<dbReference type="GO" id="GO:0032259">
    <property type="term" value="P:methylation"/>
    <property type="evidence" value="ECO:0007669"/>
    <property type="project" value="UniProtKB-KW"/>
</dbReference>
<reference evidence="1" key="1">
    <citation type="submission" date="2023-04" db="EMBL/GenBank/DDBJ databases">
        <title>Chromosome-level genome of Chaenocephalus aceratus.</title>
        <authorList>
            <person name="Park H."/>
        </authorList>
    </citation>
    <scope>NUCLEOTIDE SEQUENCE</scope>
    <source>
        <strain evidence="1">DE</strain>
        <tissue evidence="1">Muscle</tissue>
    </source>
</reference>
<evidence type="ECO:0000313" key="1">
    <source>
        <dbReference type="EMBL" id="KAK1879127.1"/>
    </source>
</evidence>
<keyword evidence="1" id="KW-0489">Methyltransferase</keyword>
<proteinExistence type="predicted"/>
<comment type="caution">
    <text evidence="1">The sequence shown here is derived from an EMBL/GenBank/DDBJ whole genome shotgun (WGS) entry which is preliminary data.</text>
</comment>
<name>A0AAD9EVJ3_DISEL</name>